<gene>
    <name evidence="3" type="ORF">F0562_028755</name>
</gene>
<dbReference type="PANTHER" id="PTHR31928">
    <property type="entry name" value="EXPRESSED PROTEIN"/>
    <property type="match status" value="1"/>
</dbReference>
<dbReference type="PANTHER" id="PTHR31928:SF12">
    <property type="entry name" value="DUF3741 DOMAIN-CONTAINING PROTEIN"/>
    <property type="match status" value="1"/>
</dbReference>
<evidence type="ECO:0000313" key="4">
    <source>
        <dbReference type="Proteomes" id="UP000325577"/>
    </source>
</evidence>
<reference evidence="3 4" key="1">
    <citation type="submission" date="2019-09" db="EMBL/GenBank/DDBJ databases">
        <title>A chromosome-level genome assembly of the Chinese tupelo Nyssa sinensis.</title>
        <authorList>
            <person name="Yang X."/>
            <person name="Kang M."/>
            <person name="Yang Y."/>
            <person name="Xiong H."/>
            <person name="Wang M."/>
            <person name="Zhang Z."/>
            <person name="Wang Z."/>
            <person name="Wu H."/>
            <person name="Ma T."/>
            <person name="Liu J."/>
            <person name="Xi Z."/>
        </authorList>
    </citation>
    <scope>NUCLEOTIDE SEQUENCE [LARGE SCALE GENOMIC DNA]</scope>
    <source>
        <strain evidence="3">J267</strain>
        <tissue evidence="3">Leaf</tissue>
    </source>
</reference>
<dbReference type="EMBL" id="CM018039">
    <property type="protein sequence ID" value="KAA8536277.1"/>
    <property type="molecule type" value="Genomic_DNA"/>
</dbReference>
<protein>
    <recommendedName>
        <fullName evidence="2">DUF6857 domain-containing protein</fullName>
    </recommendedName>
</protein>
<organism evidence="3 4">
    <name type="scientific">Nyssa sinensis</name>
    <dbReference type="NCBI Taxonomy" id="561372"/>
    <lineage>
        <taxon>Eukaryota</taxon>
        <taxon>Viridiplantae</taxon>
        <taxon>Streptophyta</taxon>
        <taxon>Embryophyta</taxon>
        <taxon>Tracheophyta</taxon>
        <taxon>Spermatophyta</taxon>
        <taxon>Magnoliopsida</taxon>
        <taxon>eudicotyledons</taxon>
        <taxon>Gunneridae</taxon>
        <taxon>Pentapetalae</taxon>
        <taxon>asterids</taxon>
        <taxon>Cornales</taxon>
        <taxon>Nyssaceae</taxon>
        <taxon>Nyssa</taxon>
    </lineage>
</organism>
<name>A0A5J5B3B7_9ASTE</name>
<feature type="compositionally biased region" description="Basic and acidic residues" evidence="1">
    <location>
        <begin position="82"/>
        <end position="91"/>
    </location>
</feature>
<accession>A0A5J5B3B7</accession>
<dbReference type="Proteomes" id="UP000325577">
    <property type="component" value="Linkage Group LG16"/>
</dbReference>
<sequence length="529" mass="58775">MGLRKILSLVADFLKFLEVSDTESIMDKVVISEEKVGGLSDSESTVERSEGEEKKTRGKFRSLSALKARPGDQRRGVNHITRKCDADKRNSDVLGGHRRSKSASIDNASDSDSPNSCASSTGISKRRSWNETEILRVKEIFDSSIVKQERKPVARSRSACVSPIRSVRYDSSDDNSSSTRRKRRDQGLAVKSVKSSNKTKIPVSKKLHEETSYPVVMCGSLNDRKGAETRISWGSLPSSLTRLGKEVIRHRDAALVAAVEALQEACAAERLINCLSTYSELLLNDSDDPRPSVNNFFHLQDDLIHSRLIVQSLTNISPLRTSDADSNTAGSVKEALSLALERKKNATSWIKSAMAFDLSPCSTSLKPITTSIDAPNTVKKSSTESRGTKPKGACIVRKQRKNIEIPLGLVSDREDPVEWVRGIALTTEADLANSLQDECRRWFLVYIDKFLDEVESKTTFLESDSQIAGMMYQIKRVNDWLNVTVNKESGCEESSALEDFDIEACERARNKIYGILLKNVERTAMALEM</sequence>
<dbReference type="Pfam" id="PF21647">
    <property type="entry name" value="DUF6857"/>
    <property type="match status" value="1"/>
</dbReference>
<feature type="region of interest" description="Disordered" evidence="1">
    <location>
        <begin position="167"/>
        <end position="195"/>
    </location>
</feature>
<evidence type="ECO:0000259" key="2">
    <source>
        <dbReference type="Pfam" id="PF21647"/>
    </source>
</evidence>
<feature type="region of interest" description="Disordered" evidence="1">
    <location>
        <begin position="36"/>
        <end position="125"/>
    </location>
</feature>
<dbReference type="AlphaFoldDB" id="A0A5J5B3B7"/>
<feature type="compositionally biased region" description="Basic and acidic residues" evidence="1">
    <location>
        <begin position="45"/>
        <end position="55"/>
    </location>
</feature>
<keyword evidence="4" id="KW-1185">Reference proteome</keyword>
<proteinExistence type="predicted"/>
<feature type="domain" description="DUF6857" evidence="2">
    <location>
        <begin position="221"/>
        <end position="527"/>
    </location>
</feature>
<feature type="compositionally biased region" description="Low complexity" evidence="1">
    <location>
        <begin position="102"/>
        <end position="120"/>
    </location>
</feature>
<dbReference type="InterPro" id="IPR049172">
    <property type="entry name" value="DUF6857_pln"/>
</dbReference>
<evidence type="ECO:0000313" key="3">
    <source>
        <dbReference type="EMBL" id="KAA8536277.1"/>
    </source>
</evidence>
<dbReference type="InterPro" id="IPR010341">
    <property type="entry name" value="DUF936_pln"/>
</dbReference>
<dbReference type="OrthoDB" id="773154at2759"/>
<evidence type="ECO:0000256" key="1">
    <source>
        <dbReference type="SAM" id="MobiDB-lite"/>
    </source>
</evidence>